<protein>
    <submittedName>
        <fullName evidence="1">Retrovirus-related Pol polyprotein from transposon TNT 1-94</fullName>
    </submittedName>
</protein>
<reference evidence="1" key="1">
    <citation type="submission" date="2020-06" db="EMBL/GenBank/DDBJ databases">
        <authorList>
            <person name="Li T."/>
            <person name="Hu X."/>
            <person name="Zhang T."/>
            <person name="Song X."/>
            <person name="Zhang H."/>
            <person name="Dai N."/>
            <person name="Sheng W."/>
            <person name="Hou X."/>
            <person name="Wei L."/>
        </authorList>
    </citation>
    <scope>NUCLEOTIDE SEQUENCE</scope>
    <source>
        <strain evidence="1">KEN8</strain>
        <tissue evidence="1">Leaf</tissue>
    </source>
</reference>
<evidence type="ECO:0000313" key="1">
    <source>
        <dbReference type="EMBL" id="KAL0293962.1"/>
    </source>
</evidence>
<organism evidence="1">
    <name type="scientific">Sesamum calycinum</name>
    <dbReference type="NCBI Taxonomy" id="2727403"/>
    <lineage>
        <taxon>Eukaryota</taxon>
        <taxon>Viridiplantae</taxon>
        <taxon>Streptophyta</taxon>
        <taxon>Embryophyta</taxon>
        <taxon>Tracheophyta</taxon>
        <taxon>Spermatophyta</taxon>
        <taxon>Magnoliopsida</taxon>
        <taxon>eudicotyledons</taxon>
        <taxon>Gunneridae</taxon>
        <taxon>Pentapetalae</taxon>
        <taxon>asterids</taxon>
        <taxon>lamiids</taxon>
        <taxon>Lamiales</taxon>
        <taxon>Pedaliaceae</taxon>
        <taxon>Sesamum</taxon>
    </lineage>
</organism>
<dbReference type="AlphaFoldDB" id="A0AAW2JIB7"/>
<name>A0AAW2JIB7_9LAMI</name>
<dbReference type="PANTHER" id="PTHR11439">
    <property type="entry name" value="GAG-POL-RELATED RETROTRANSPOSON"/>
    <property type="match status" value="1"/>
</dbReference>
<gene>
    <name evidence="1" type="ORF">Scaly_3132200</name>
</gene>
<accession>A0AAW2JIB7</accession>
<dbReference type="PANTHER" id="PTHR11439:SF496">
    <property type="entry name" value="RNA-DIRECTED DNA POLYMERASE"/>
    <property type="match status" value="1"/>
</dbReference>
<reference evidence="1" key="2">
    <citation type="journal article" date="2024" name="Plant">
        <title>Genomic evolution and insights into agronomic trait innovations of Sesamum species.</title>
        <authorList>
            <person name="Miao H."/>
            <person name="Wang L."/>
            <person name="Qu L."/>
            <person name="Liu H."/>
            <person name="Sun Y."/>
            <person name="Le M."/>
            <person name="Wang Q."/>
            <person name="Wei S."/>
            <person name="Zheng Y."/>
            <person name="Lin W."/>
            <person name="Duan Y."/>
            <person name="Cao H."/>
            <person name="Xiong S."/>
            <person name="Wang X."/>
            <person name="Wei L."/>
            <person name="Li C."/>
            <person name="Ma Q."/>
            <person name="Ju M."/>
            <person name="Zhao R."/>
            <person name="Li G."/>
            <person name="Mu C."/>
            <person name="Tian Q."/>
            <person name="Mei H."/>
            <person name="Zhang T."/>
            <person name="Gao T."/>
            <person name="Zhang H."/>
        </authorList>
    </citation>
    <scope>NUCLEOTIDE SEQUENCE</scope>
    <source>
        <strain evidence="1">KEN8</strain>
    </source>
</reference>
<comment type="caution">
    <text evidence="1">The sequence shown here is derived from an EMBL/GenBank/DDBJ whole genome shotgun (WGS) entry which is preliminary data.</text>
</comment>
<proteinExistence type="predicted"/>
<dbReference type="EMBL" id="JACGWM010001277">
    <property type="protein sequence ID" value="KAL0293962.1"/>
    <property type="molecule type" value="Genomic_DNA"/>
</dbReference>
<sequence>MKDMGEASYIIGIKIYRDRSRKMLGLTQSSYIEKVLKRFKMENSKRGFFPMRHGIKLSKKQPPKTYEELKRMLDISYTSVVGSIQYAVQCTRLYVAYALSITSGYQACAGETHWMSDDDDAKSQSGFVFKLNGGVVAWKSSKQATTSDSTTEAEYITTSEVVWMKNYIQELGVVPSIAEPVVIFCDNNRAITQARIEISYRSKHILRRYHLLREMVNRGDVRIDRVSSKKHSRSTYQADVANCSYLASR</sequence>
<dbReference type="CDD" id="cd09272">
    <property type="entry name" value="RNase_HI_RT_Ty1"/>
    <property type="match status" value="1"/>
</dbReference>